<reference evidence="1" key="1">
    <citation type="submission" date="2021-06" db="EMBL/GenBank/DDBJ databases">
        <authorList>
            <person name="Kallberg Y."/>
            <person name="Tangrot J."/>
            <person name="Rosling A."/>
        </authorList>
    </citation>
    <scope>NUCLEOTIDE SEQUENCE</scope>
    <source>
        <strain evidence="1">MA461A</strain>
    </source>
</reference>
<protein>
    <submittedName>
        <fullName evidence="1">29257_t:CDS:1</fullName>
    </submittedName>
</protein>
<evidence type="ECO:0000313" key="2">
    <source>
        <dbReference type="Proteomes" id="UP000789920"/>
    </source>
</evidence>
<organism evidence="1 2">
    <name type="scientific">Racocetra persica</name>
    <dbReference type="NCBI Taxonomy" id="160502"/>
    <lineage>
        <taxon>Eukaryota</taxon>
        <taxon>Fungi</taxon>
        <taxon>Fungi incertae sedis</taxon>
        <taxon>Mucoromycota</taxon>
        <taxon>Glomeromycotina</taxon>
        <taxon>Glomeromycetes</taxon>
        <taxon>Diversisporales</taxon>
        <taxon>Gigasporaceae</taxon>
        <taxon>Racocetra</taxon>
    </lineage>
</organism>
<keyword evidence="2" id="KW-1185">Reference proteome</keyword>
<dbReference type="EMBL" id="CAJVQC010014601">
    <property type="protein sequence ID" value="CAG8658766.1"/>
    <property type="molecule type" value="Genomic_DNA"/>
</dbReference>
<evidence type="ECO:0000313" key="1">
    <source>
        <dbReference type="EMBL" id="CAG8658766.1"/>
    </source>
</evidence>
<proteinExistence type="predicted"/>
<dbReference type="Proteomes" id="UP000789920">
    <property type="component" value="Unassembled WGS sequence"/>
</dbReference>
<name>A0ACA9NJ54_9GLOM</name>
<sequence>MNTNSENFKSSPTPKIFDQENNKVEDAFLAFFDDVGGPEMAQFFSNISNDHFRTKKVDESEEYISEENYEETNEENLEESSKKMDFDYEEDRGIISSKISKKVKHYIILFFKENYITVSRAIEVLINNNKKDFHNICSIMTLNPIILKTEACNKASTRRLWNLIGNWEINPKCLNNVGDNCEKLQVCDFHFNMDQRSDFHRTGLKNEVDISSTIISFKNCLFCNQNYHVFTRGVNCKTHAWRILGKDILFPCLALYTCKILDTHESIICEKLNVEKNYYLPSYICQACINNNGGHIYIPPGQGKMMLGCELEHKNETSSGLHIIGNWILDVAASSEEELKHDLLIKLTHSLTVYWQKNQPLNNLLHQSSTIPPSVFIINTCLKLGKAENLTKKGYLK</sequence>
<comment type="caution">
    <text evidence="1">The sequence shown here is derived from an EMBL/GenBank/DDBJ whole genome shotgun (WGS) entry which is preliminary data.</text>
</comment>
<accession>A0ACA9NJ54</accession>
<gene>
    <name evidence="1" type="ORF">RPERSI_LOCUS8184</name>
</gene>